<protein>
    <recommendedName>
        <fullName evidence="5">Diaminobutyrate--2-oxoglutarate transaminase</fullName>
        <ecNumber evidence="4">2.6.1.76</ecNumber>
    </recommendedName>
</protein>
<sequence>MSAVIYKNLNAAPIVATGGAGVWIEDAAGKRYLDTCGGVAVSSLGHAHPRIVAAMEREARKIAWAHAGSFTTPAAEELAERLVAASNGLAKAQFLSGGSEVMELAMKIAYQYQCERGKASKQTFIARRQGYHGSTLGTLAVSGNPQRRSVFEPLLPPAEFVSPCYAYRHQRADESDDAYTTRLARELDDKIRALGAENVCAFVAETVVGSTNGAVPAVPGYLKKIREVCDRHDVLLLLDEVMAGMGRTGPLFAYLDDGIVPDLVAVGKGLAAGYQPIAAVLTNAAIHDAIAHGTGVLGNGQTHVNHPFACAVALEVQRTIEEEQLLDAVRSRGEQLRARLRERFADVESVGDVRGRGLFVGVEFVDDRTTKAPFSGGGAFAARLKREALERGLLIYPGSGTADGVRGNHVLFAPPFIATERDIDEMVERFASVVHACAAAQPA</sequence>
<evidence type="ECO:0000256" key="2">
    <source>
        <dbReference type="ARBA" id="ARBA00004946"/>
    </source>
</evidence>
<comment type="caution">
    <text evidence="10">The sequence shown here is derived from an EMBL/GenBank/DDBJ whole genome shotgun (WGS) entry which is preliminary data.</text>
</comment>
<dbReference type="CDD" id="cd00610">
    <property type="entry name" value="OAT_like"/>
    <property type="match status" value="1"/>
</dbReference>
<dbReference type="Gene3D" id="3.90.1150.10">
    <property type="entry name" value="Aspartate Aminotransferase, domain 1"/>
    <property type="match status" value="1"/>
</dbReference>
<dbReference type="GO" id="GO:0030170">
    <property type="term" value="F:pyridoxal phosphate binding"/>
    <property type="evidence" value="ECO:0007669"/>
    <property type="project" value="InterPro"/>
</dbReference>
<comment type="pathway">
    <text evidence="2">Amine and polyamine biosynthesis; ectoine biosynthesis; L-ectoine from L-aspartate 4-semialdehyde: step 1/3.</text>
</comment>
<evidence type="ECO:0000256" key="1">
    <source>
        <dbReference type="ARBA" id="ARBA00001933"/>
    </source>
</evidence>
<accession>A0A2A4ENF6</accession>
<dbReference type="NCBIfam" id="NF005685">
    <property type="entry name" value="PRK07483.1"/>
    <property type="match status" value="1"/>
</dbReference>
<evidence type="ECO:0000313" key="11">
    <source>
        <dbReference type="Proteomes" id="UP000217994"/>
    </source>
</evidence>
<dbReference type="GO" id="GO:0005829">
    <property type="term" value="C:cytosol"/>
    <property type="evidence" value="ECO:0007669"/>
    <property type="project" value="TreeGrafter"/>
</dbReference>
<evidence type="ECO:0000256" key="9">
    <source>
        <dbReference type="RuleBase" id="RU003560"/>
    </source>
</evidence>
<dbReference type="Gene3D" id="3.40.640.10">
    <property type="entry name" value="Type I PLP-dependent aspartate aminotransferase-like (Major domain)"/>
    <property type="match status" value="1"/>
</dbReference>
<dbReference type="PANTHER" id="PTHR43094:SF1">
    <property type="entry name" value="AMINOTRANSFERASE CLASS-III"/>
    <property type="match status" value="1"/>
</dbReference>
<proteinExistence type="inferred from homology"/>
<evidence type="ECO:0000313" key="10">
    <source>
        <dbReference type="EMBL" id="PCE21686.1"/>
    </source>
</evidence>
<dbReference type="EMBL" id="MTZU01000128">
    <property type="protein sequence ID" value="PCE21686.1"/>
    <property type="molecule type" value="Genomic_DNA"/>
</dbReference>
<dbReference type="InterPro" id="IPR015422">
    <property type="entry name" value="PyrdxlP-dep_Trfase_small"/>
</dbReference>
<keyword evidence="7 9" id="KW-0663">Pyridoxal phosphate</keyword>
<dbReference type="Pfam" id="PF00202">
    <property type="entry name" value="Aminotran_3"/>
    <property type="match status" value="1"/>
</dbReference>
<evidence type="ECO:0000256" key="7">
    <source>
        <dbReference type="ARBA" id="ARBA00022898"/>
    </source>
</evidence>
<dbReference type="AlphaFoldDB" id="A0A2A4ENF6"/>
<dbReference type="Proteomes" id="UP000217994">
    <property type="component" value="Unassembled WGS sequence"/>
</dbReference>
<name>A0A2A4ENF6_9BURK</name>
<evidence type="ECO:0000256" key="4">
    <source>
        <dbReference type="ARBA" id="ARBA00013155"/>
    </source>
</evidence>
<dbReference type="GO" id="GO:0045303">
    <property type="term" value="F:diaminobutyrate-2-oxoglutarate transaminase activity"/>
    <property type="evidence" value="ECO:0007669"/>
    <property type="project" value="UniProtKB-EC"/>
</dbReference>
<dbReference type="GeneID" id="69001228"/>
<reference evidence="10 11" key="1">
    <citation type="submission" date="2017-01" db="EMBL/GenBank/DDBJ databases">
        <title>Whole-Genome Shotgun Sequencing of Two beta-Proteobacterial Species in Search of the Bulgecin Biosynthetic Cluster.</title>
        <authorList>
            <person name="Horsman M.E."/>
            <person name="Marous D.R."/>
            <person name="Li R."/>
            <person name="Oliver R.A."/>
            <person name="Byun B."/>
            <person name="Emrich S.J."/>
            <person name="Boggess B."/>
            <person name="Townsend C.A."/>
            <person name="Mobashery S."/>
        </authorList>
    </citation>
    <scope>NUCLEOTIDE SEQUENCE [LARGE SCALE GENOMIC DNA]</scope>
    <source>
        <strain evidence="10 11">ATCC 31433</strain>
    </source>
</reference>
<dbReference type="FunFam" id="3.40.640.10:FF:000004">
    <property type="entry name" value="Acetylornithine aminotransferase"/>
    <property type="match status" value="1"/>
</dbReference>
<dbReference type="SUPFAM" id="SSF53383">
    <property type="entry name" value="PLP-dependent transferases"/>
    <property type="match status" value="1"/>
</dbReference>
<dbReference type="InterPro" id="IPR005814">
    <property type="entry name" value="Aminotrans_3"/>
</dbReference>
<evidence type="ECO:0000256" key="6">
    <source>
        <dbReference type="ARBA" id="ARBA00022576"/>
    </source>
</evidence>
<dbReference type="InterPro" id="IPR049704">
    <property type="entry name" value="Aminotrans_3_PPA_site"/>
</dbReference>
<dbReference type="PANTHER" id="PTHR43094">
    <property type="entry name" value="AMINOTRANSFERASE"/>
    <property type="match status" value="1"/>
</dbReference>
<keyword evidence="10" id="KW-0808">Transferase</keyword>
<dbReference type="InterPro" id="IPR015421">
    <property type="entry name" value="PyrdxlP-dep_Trfase_major"/>
</dbReference>
<evidence type="ECO:0000256" key="5">
    <source>
        <dbReference type="ARBA" id="ARBA00014798"/>
    </source>
</evidence>
<dbReference type="EC" id="2.6.1.76" evidence="4"/>
<comment type="similarity">
    <text evidence="3 9">Belongs to the class-III pyridoxal-phosphate-dependent aminotransferase family.</text>
</comment>
<organism evidence="10 11">
    <name type="scientific">Burkholderia ubonensis subsp. mesacidophila</name>
    <dbReference type="NCBI Taxonomy" id="265293"/>
    <lineage>
        <taxon>Bacteria</taxon>
        <taxon>Pseudomonadati</taxon>
        <taxon>Pseudomonadota</taxon>
        <taxon>Betaproteobacteria</taxon>
        <taxon>Burkholderiales</taxon>
        <taxon>Burkholderiaceae</taxon>
        <taxon>Burkholderia</taxon>
        <taxon>Burkholderia cepacia complex</taxon>
    </lineage>
</organism>
<comment type="catalytic activity">
    <reaction evidence="8">
        <text>L-2,4-diaminobutanoate + 2-oxoglutarate = L-aspartate 4-semialdehyde + L-glutamate</text>
        <dbReference type="Rhea" id="RHEA:11160"/>
        <dbReference type="ChEBI" id="CHEBI:16810"/>
        <dbReference type="ChEBI" id="CHEBI:29985"/>
        <dbReference type="ChEBI" id="CHEBI:58761"/>
        <dbReference type="ChEBI" id="CHEBI:537519"/>
        <dbReference type="EC" id="2.6.1.76"/>
    </reaction>
</comment>
<evidence type="ECO:0000256" key="8">
    <source>
        <dbReference type="ARBA" id="ARBA00049111"/>
    </source>
</evidence>
<dbReference type="PROSITE" id="PS00600">
    <property type="entry name" value="AA_TRANSFER_CLASS_3"/>
    <property type="match status" value="1"/>
</dbReference>
<gene>
    <name evidence="10" type="ORF">BZL54_34710</name>
</gene>
<evidence type="ECO:0000256" key="3">
    <source>
        <dbReference type="ARBA" id="ARBA00008954"/>
    </source>
</evidence>
<dbReference type="InterPro" id="IPR015424">
    <property type="entry name" value="PyrdxlP-dep_Trfase"/>
</dbReference>
<comment type="cofactor">
    <cofactor evidence="1">
        <name>pyridoxal 5'-phosphate</name>
        <dbReference type="ChEBI" id="CHEBI:597326"/>
    </cofactor>
</comment>
<dbReference type="RefSeq" id="WP_084904002.1">
    <property type="nucleotide sequence ID" value="NZ_CP020737.1"/>
</dbReference>
<keyword evidence="6 10" id="KW-0032">Aminotransferase</keyword>